<sequence length="243" mass="26160">MNPGRRMTRRSHPGEAFTLVELLAAIGVIAILAALLIPGMKNAVAKSKETKCVANLRQIGAAFIMYAGEHNGRIGNYDTDNLLGWGGNPPMWGGPSLSQRTLGPYLPNAEVFHCPADIGGAGGNDLKNSNFKWAGNSYEVANSTERGVTYLSASNGYRPGNSVPGTLAAVEEPSKVILAFDATFLRSPTVYWHPKDRSNVALLDGHVESMPNQWGRAYPKNPEGFSFGWNGWGQGGLWDDGQK</sequence>
<dbReference type="Gene3D" id="3.30.700.10">
    <property type="entry name" value="Glycoprotein, Type 4 Pilin"/>
    <property type="match status" value="1"/>
</dbReference>
<evidence type="ECO:0000313" key="3">
    <source>
        <dbReference type="Proteomes" id="UP000076023"/>
    </source>
</evidence>
<name>A0A146GAR1_TERSA</name>
<dbReference type="InParanoid" id="A0A146GAR1"/>
<reference evidence="3" key="1">
    <citation type="journal article" date="2017" name="Genome Announc.">
        <title>Draft Genome Sequence of Terrimicrobium sacchariphilum NM-5T, a Facultative Anaerobic Soil Bacterium of the Class Spartobacteria.</title>
        <authorList>
            <person name="Qiu Y.L."/>
            <person name="Tourlousse D.M."/>
            <person name="Matsuura N."/>
            <person name="Ohashi A."/>
            <person name="Sekiguchi Y."/>
        </authorList>
    </citation>
    <scope>NUCLEOTIDE SEQUENCE [LARGE SCALE GENOMIC DNA]</scope>
    <source>
        <strain evidence="3">NM-5</strain>
    </source>
</reference>
<comment type="caution">
    <text evidence="2">The sequence shown here is derived from an EMBL/GenBank/DDBJ whole genome shotgun (WGS) entry which is preliminary data.</text>
</comment>
<dbReference type="Proteomes" id="UP000076023">
    <property type="component" value="Unassembled WGS sequence"/>
</dbReference>
<accession>A0A146GAR1</accession>
<keyword evidence="3" id="KW-1185">Reference proteome</keyword>
<keyword evidence="1" id="KW-1133">Transmembrane helix</keyword>
<gene>
    <name evidence="2" type="ORF">TSACC_23141</name>
</gene>
<feature type="transmembrane region" description="Helical" evidence="1">
    <location>
        <begin position="16"/>
        <end position="37"/>
    </location>
</feature>
<evidence type="ECO:0000256" key="1">
    <source>
        <dbReference type="SAM" id="Phobius"/>
    </source>
</evidence>
<dbReference type="SUPFAM" id="SSF54523">
    <property type="entry name" value="Pili subunits"/>
    <property type="match status" value="1"/>
</dbReference>
<keyword evidence="1" id="KW-0472">Membrane</keyword>
<dbReference type="PANTHER" id="PTHR30093">
    <property type="entry name" value="GENERAL SECRETION PATHWAY PROTEIN G"/>
    <property type="match status" value="1"/>
</dbReference>
<dbReference type="STRING" id="690879.TSACC_23141"/>
<organism evidence="2 3">
    <name type="scientific">Terrimicrobium sacchariphilum</name>
    <dbReference type="NCBI Taxonomy" id="690879"/>
    <lineage>
        <taxon>Bacteria</taxon>
        <taxon>Pseudomonadati</taxon>
        <taxon>Verrucomicrobiota</taxon>
        <taxon>Terrimicrobiia</taxon>
        <taxon>Terrimicrobiales</taxon>
        <taxon>Terrimicrobiaceae</taxon>
        <taxon>Terrimicrobium</taxon>
    </lineage>
</organism>
<dbReference type="AlphaFoldDB" id="A0A146GAR1"/>
<protein>
    <submittedName>
        <fullName evidence="2">Prepilin-type processing-associated H-X9-DG domain-containing protein</fullName>
    </submittedName>
</protein>
<evidence type="ECO:0000313" key="2">
    <source>
        <dbReference type="EMBL" id="GAT34709.1"/>
    </source>
</evidence>
<dbReference type="InterPro" id="IPR045584">
    <property type="entry name" value="Pilin-like"/>
</dbReference>
<dbReference type="EMBL" id="BDCO01000002">
    <property type="protein sequence ID" value="GAT34709.1"/>
    <property type="molecule type" value="Genomic_DNA"/>
</dbReference>
<proteinExistence type="predicted"/>
<keyword evidence="1" id="KW-0812">Transmembrane</keyword>